<proteinExistence type="predicted"/>
<dbReference type="AlphaFoldDB" id="A0AA90J9P4"/>
<dbReference type="RefSeq" id="WP_268305191.1">
    <property type="nucleotide sequence ID" value="NZ_JALAJL010000014.1"/>
</dbReference>
<evidence type="ECO:0000313" key="2">
    <source>
        <dbReference type="Proteomes" id="UP001066455"/>
    </source>
</evidence>
<reference evidence="1" key="1">
    <citation type="submission" date="2022-02" db="EMBL/GenBank/DDBJ databases">
        <title>Crop Bioprotection Bacillus Genome Sequencing.</title>
        <authorList>
            <person name="Dunlap C."/>
        </authorList>
    </citation>
    <scope>NUCLEOTIDE SEQUENCE</scope>
    <source>
        <strain evidence="1">T20C14</strain>
    </source>
</reference>
<gene>
    <name evidence="1" type="ORF">MOE73_08540</name>
</gene>
<organism evidence="1 2">
    <name type="scientific">Bacillus haynesii</name>
    <dbReference type="NCBI Taxonomy" id="1925021"/>
    <lineage>
        <taxon>Bacteria</taxon>
        <taxon>Bacillati</taxon>
        <taxon>Bacillota</taxon>
        <taxon>Bacilli</taxon>
        <taxon>Bacillales</taxon>
        <taxon>Bacillaceae</taxon>
        <taxon>Bacillus</taxon>
    </lineage>
</organism>
<name>A0AA90J9P4_9BACI</name>
<comment type="caution">
    <text evidence="1">The sequence shown here is derived from an EMBL/GenBank/DDBJ whole genome shotgun (WGS) entry which is preliminary data.</text>
</comment>
<dbReference type="EMBL" id="JALAXI010000009">
    <property type="protein sequence ID" value="MCY9280105.1"/>
    <property type="molecule type" value="Genomic_DNA"/>
</dbReference>
<dbReference type="Proteomes" id="UP001066455">
    <property type="component" value="Unassembled WGS sequence"/>
</dbReference>
<evidence type="ECO:0000313" key="1">
    <source>
        <dbReference type="EMBL" id="MCY9280105.1"/>
    </source>
</evidence>
<accession>A0AA90J9P4</accession>
<sequence length="367" mass="42557">MSNFHMTVGTTPESLSVEKDLNFVKVGLLYGDRVKLESLGASIILDLFNISKVVDERQIVKILQVVMKAMGNDDFDRMVYLLFKRGNLTRDEVLFKMQFRRLLKEQWEELRKKAQEMLDNSGVEGLEEAYNTGLLQIERYLINSFENSDDDLIWGYIDRLNTSVLSGKTYPIFDETVADIIRMKNDENSIDMTTSEQINKRMKHGSLTFDFLNRLPSFELAQIKEVMDIRKELDKPLKKFRALMLKYSNEINSEVWQDAFMIEVEDKFREEIEPVVQEIEEFCESNNYLKELSGQVFQNWSAPATIGLAFATVSEYLNISQACIGGAAKIAYDGVVSYKRYKEQLKSIENHQLYFYYKAGKLIGSLR</sequence>
<protein>
    <submittedName>
        <fullName evidence="1">Uncharacterized protein</fullName>
    </submittedName>
</protein>